<reference evidence="5" key="1">
    <citation type="journal article" date="2015" name="Nature">
        <title>Complex archaea that bridge the gap between prokaryotes and eukaryotes.</title>
        <authorList>
            <person name="Spang A."/>
            <person name="Saw J.H."/>
            <person name="Jorgensen S.L."/>
            <person name="Zaremba-Niedzwiedzka K."/>
            <person name="Martijn J."/>
            <person name="Lind A.E."/>
            <person name="van Eijk R."/>
            <person name="Schleper C."/>
            <person name="Guy L."/>
            <person name="Ettema T.J."/>
        </authorList>
    </citation>
    <scope>NUCLEOTIDE SEQUENCE</scope>
</reference>
<evidence type="ECO:0000256" key="4">
    <source>
        <dbReference type="ARBA" id="ARBA00023004"/>
    </source>
</evidence>
<dbReference type="EMBL" id="LAZR01000121">
    <property type="protein sequence ID" value="KKN89201.1"/>
    <property type="molecule type" value="Genomic_DNA"/>
</dbReference>
<proteinExistence type="predicted"/>
<dbReference type="InterPro" id="IPR012292">
    <property type="entry name" value="Globin/Proto"/>
</dbReference>
<evidence type="ECO:0000256" key="1">
    <source>
        <dbReference type="ARBA" id="ARBA00022448"/>
    </source>
</evidence>
<sequence length="139" mass="15546">MKSVGIFIVCVGLLCSCASSTQLSLYQKLDGKAGIGRIVDSFIYQIGNDEQIIHYFEHSNIAHFRQGFITHMCMLVEGPCTYDGDSMVAIHTGMHITEKDFNHVVDLLINAMNEQNISHSLQNDILSRMAPLRGEIIKM</sequence>
<keyword evidence="4" id="KW-0408">Iron</keyword>
<evidence type="ECO:0000256" key="2">
    <source>
        <dbReference type="ARBA" id="ARBA00022617"/>
    </source>
</evidence>
<dbReference type="GO" id="GO:0020037">
    <property type="term" value="F:heme binding"/>
    <property type="evidence" value="ECO:0007669"/>
    <property type="project" value="InterPro"/>
</dbReference>
<accession>A0A0F9WSE6</accession>
<protein>
    <recommendedName>
        <fullName evidence="6">Group 1 truncated hemoglobin</fullName>
    </recommendedName>
</protein>
<comment type="caution">
    <text evidence="5">The sequence shown here is derived from an EMBL/GenBank/DDBJ whole genome shotgun (WGS) entry which is preliminary data.</text>
</comment>
<dbReference type="Pfam" id="PF01152">
    <property type="entry name" value="Bac_globin"/>
    <property type="match status" value="1"/>
</dbReference>
<dbReference type="CDD" id="cd00454">
    <property type="entry name" value="TrHb1_N"/>
    <property type="match status" value="1"/>
</dbReference>
<dbReference type="InterPro" id="IPR009050">
    <property type="entry name" value="Globin-like_sf"/>
</dbReference>
<dbReference type="Gene3D" id="1.10.490.10">
    <property type="entry name" value="Globins"/>
    <property type="match status" value="1"/>
</dbReference>
<name>A0A0F9WSE6_9ZZZZ</name>
<dbReference type="GO" id="GO:0019825">
    <property type="term" value="F:oxygen binding"/>
    <property type="evidence" value="ECO:0007669"/>
    <property type="project" value="InterPro"/>
</dbReference>
<evidence type="ECO:0000313" key="5">
    <source>
        <dbReference type="EMBL" id="KKN89201.1"/>
    </source>
</evidence>
<evidence type="ECO:0000256" key="3">
    <source>
        <dbReference type="ARBA" id="ARBA00022723"/>
    </source>
</evidence>
<dbReference type="SUPFAM" id="SSF46458">
    <property type="entry name" value="Globin-like"/>
    <property type="match status" value="1"/>
</dbReference>
<keyword evidence="1" id="KW-0813">Transport</keyword>
<keyword evidence="3" id="KW-0479">Metal-binding</keyword>
<keyword evidence="2" id="KW-0349">Heme</keyword>
<dbReference type="AlphaFoldDB" id="A0A0F9WSE6"/>
<dbReference type="PROSITE" id="PS51257">
    <property type="entry name" value="PROKAR_LIPOPROTEIN"/>
    <property type="match status" value="1"/>
</dbReference>
<evidence type="ECO:0008006" key="6">
    <source>
        <dbReference type="Google" id="ProtNLM"/>
    </source>
</evidence>
<dbReference type="InterPro" id="IPR001486">
    <property type="entry name" value="Hemoglobin_trunc"/>
</dbReference>
<dbReference type="GO" id="GO:0046872">
    <property type="term" value="F:metal ion binding"/>
    <property type="evidence" value="ECO:0007669"/>
    <property type="project" value="UniProtKB-KW"/>
</dbReference>
<gene>
    <name evidence="5" type="ORF">LCGC14_0240170</name>
</gene>
<organism evidence="5">
    <name type="scientific">marine sediment metagenome</name>
    <dbReference type="NCBI Taxonomy" id="412755"/>
    <lineage>
        <taxon>unclassified sequences</taxon>
        <taxon>metagenomes</taxon>
        <taxon>ecological metagenomes</taxon>
    </lineage>
</organism>